<reference evidence="1 2" key="1">
    <citation type="submission" date="2011-11" db="EMBL/GenBank/DDBJ databases">
        <title>The Genome Sequence of Myroides odoratimimus CIP 101113.</title>
        <authorList>
            <person name="Earl A."/>
            <person name="Ward D."/>
            <person name="Feldgarden M."/>
            <person name="Gevers D."/>
            <person name="Huys G."/>
            <person name="Young S.K."/>
            <person name="Zeng Q."/>
            <person name="Gargeya S."/>
            <person name="Fitzgerald M."/>
            <person name="Haas B."/>
            <person name="Abouelleil A."/>
            <person name="Alvarado L."/>
            <person name="Arachchi H.M."/>
            <person name="Berlin A."/>
            <person name="Brown A."/>
            <person name="Chapman S.B."/>
            <person name="Chen Z."/>
            <person name="Dunbar C."/>
            <person name="Freedman E."/>
            <person name="Gearin G."/>
            <person name="Goldberg J."/>
            <person name="Griggs A."/>
            <person name="Gujja S."/>
            <person name="Heiman D."/>
            <person name="Howarth C."/>
            <person name="Larson L."/>
            <person name="Lui A."/>
            <person name="MacDonald P.J.P."/>
            <person name="Montmayeur A."/>
            <person name="Murphy C."/>
            <person name="Neiman D."/>
            <person name="Pearson M."/>
            <person name="Priest M."/>
            <person name="Roberts A."/>
            <person name="Saif S."/>
            <person name="Shea T."/>
            <person name="Shenoy N."/>
            <person name="Sisk P."/>
            <person name="Stolte C."/>
            <person name="Sykes S."/>
            <person name="Wortman J."/>
            <person name="Nusbaum C."/>
            <person name="Birren B."/>
        </authorList>
    </citation>
    <scope>NUCLEOTIDE SEQUENCE [LARGE SCALE GENOMIC DNA]</scope>
    <source>
        <strain evidence="1 2">CIP 101113</strain>
    </source>
</reference>
<dbReference type="RefSeq" id="WP_006264231.1">
    <property type="nucleotide sequence ID" value="NZ_JH590838.1"/>
</dbReference>
<dbReference type="AlphaFoldDB" id="A0AAV3F0C6"/>
<accession>A0AAV3F0C6</accession>
<sequence>MKKTINLIILLLFTGISYCQVSEDINKILVDVLYKDQHYRTLYDKEQNSIAKNELNSTIYSYDKENQEIVLPIIERLINGEDLKLDEASWHTCFLVLQHADLETQLKYKDFVLHYYKAGKIKNYEYLIFIDRINVNTNRSQTFGSQVIELPNDKLLVYPYASYDTRAKAFNSIDMNILNFSMINGSMRYSTNLNKKKKEDMGQQYPIVALKENDFVFLGAVIDKQDNKGVAGIQILNNNTIVTTTDNTGYFQFIVNKNEVPKTIRFKYNNLEYTYETDTPIEGTDFRLIVKATEAFK</sequence>
<evidence type="ECO:0000313" key="1">
    <source>
        <dbReference type="EMBL" id="EHO08080.1"/>
    </source>
</evidence>
<dbReference type="EMBL" id="AGEE01000037">
    <property type="protein sequence ID" value="EHO08080.1"/>
    <property type="molecule type" value="Genomic_DNA"/>
</dbReference>
<comment type="caution">
    <text evidence="1">The sequence shown here is derived from an EMBL/GenBank/DDBJ whole genome shotgun (WGS) entry which is preliminary data.</text>
</comment>
<name>A0AAV3F0C6_9FLAO</name>
<organism evidence="1 2">
    <name type="scientific">Myroides odoratimimus CIP 101113</name>
    <dbReference type="NCBI Taxonomy" id="883154"/>
    <lineage>
        <taxon>Bacteria</taxon>
        <taxon>Pseudomonadati</taxon>
        <taxon>Bacteroidota</taxon>
        <taxon>Flavobacteriia</taxon>
        <taxon>Flavobacteriales</taxon>
        <taxon>Flavobacteriaceae</taxon>
        <taxon>Myroides</taxon>
    </lineage>
</organism>
<protein>
    <submittedName>
        <fullName evidence="1">Uncharacterized protein</fullName>
    </submittedName>
</protein>
<gene>
    <name evidence="1" type="ORF">HMPREF9715_02710</name>
</gene>
<evidence type="ECO:0000313" key="2">
    <source>
        <dbReference type="Proteomes" id="UP000004834"/>
    </source>
</evidence>
<dbReference type="Proteomes" id="UP000004834">
    <property type="component" value="Unassembled WGS sequence"/>
</dbReference>
<proteinExistence type="predicted"/>